<organism evidence="2 3">
    <name type="scientific">Nocardia pulmonis</name>
    <dbReference type="NCBI Taxonomy" id="2951408"/>
    <lineage>
        <taxon>Bacteria</taxon>
        <taxon>Bacillati</taxon>
        <taxon>Actinomycetota</taxon>
        <taxon>Actinomycetes</taxon>
        <taxon>Mycobacteriales</taxon>
        <taxon>Nocardiaceae</taxon>
        <taxon>Nocardia</taxon>
    </lineage>
</organism>
<feature type="transmembrane region" description="Helical" evidence="1">
    <location>
        <begin position="132"/>
        <end position="156"/>
    </location>
</feature>
<evidence type="ECO:0000256" key="1">
    <source>
        <dbReference type="SAM" id="Phobius"/>
    </source>
</evidence>
<keyword evidence="1" id="KW-0812">Transmembrane</keyword>
<accession>A0A9X2EA02</accession>
<evidence type="ECO:0000313" key="3">
    <source>
        <dbReference type="Proteomes" id="UP001139157"/>
    </source>
</evidence>
<name>A0A9X2EA02_9NOCA</name>
<keyword evidence="3" id="KW-1185">Reference proteome</keyword>
<keyword evidence="1" id="KW-1133">Transmembrane helix</keyword>
<dbReference type="EMBL" id="JAMRXG010000012">
    <property type="protein sequence ID" value="MCM6776867.1"/>
    <property type="molecule type" value="Genomic_DNA"/>
</dbReference>
<dbReference type="Proteomes" id="UP001139157">
    <property type="component" value="Unassembled WGS sequence"/>
</dbReference>
<feature type="transmembrane region" description="Helical" evidence="1">
    <location>
        <begin position="26"/>
        <end position="52"/>
    </location>
</feature>
<comment type="caution">
    <text evidence="2">The sequence shown here is derived from an EMBL/GenBank/DDBJ whole genome shotgun (WGS) entry which is preliminary data.</text>
</comment>
<sequence>MALPQYPDGYEPYPSGWQPAPNGGTAIAAGVLASLGAVAELFGGLANVVLGATGLLRELDMSGDELPADSWFGPYLAGTGVVAIVVGVLLAWGAIALLRRKTVGRTLIAIGTGTAIVRGVVGAVVASMWSPFLALGTISGLLGLAFPIVTLILVLLPATTRWLAYDPAARWAPSPPPYRPPTDNPWTRPES</sequence>
<feature type="transmembrane region" description="Helical" evidence="1">
    <location>
        <begin position="107"/>
        <end position="126"/>
    </location>
</feature>
<dbReference type="AlphaFoldDB" id="A0A9X2EA02"/>
<protein>
    <submittedName>
        <fullName evidence="2">Uncharacterized protein</fullName>
    </submittedName>
</protein>
<proteinExistence type="predicted"/>
<reference evidence="2" key="1">
    <citation type="submission" date="2022-06" db="EMBL/GenBank/DDBJ databases">
        <title>Novel species in genus nocardia.</title>
        <authorList>
            <person name="Li F."/>
        </authorList>
    </citation>
    <scope>NUCLEOTIDE SEQUENCE</scope>
    <source>
        <strain evidence="2">CDC141</strain>
    </source>
</reference>
<keyword evidence="1" id="KW-0472">Membrane</keyword>
<feature type="transmembrane region" description="Helical" evidence="1">
    <location>
        <begin position="72"/>
        <end position="95"/>
    </location>
</feature>
<evidence type="ECO:0000313" key="2">
    <source>
        <dbReference type="EMBL" id="MCM6776867.1"/>
    </source>
</evidence>
<gene>
    <name evidence="2" type="ORF">NDR86_25595</name>
</gene>
<dbReference type="RefSeq" id="WP_251915325.1">
    <property type="nucleotide sequence ID" value="NZ_JAMRXG010000012.1"/>
</dbReference>